<evidence type="ECO:0000313" key="2">
    <source>
        <dbReference type="EMBL" id="TNN65433.1"/>
    </source>
</evidence>
<evidence type="ECO:0000313" key="3">
    <source>
        <dbReference type="Proteomes" id="UP000314294"/>
    </source>
</evidence>
<reference evidence="2 3" key="1">
    <citation type="submission" date="2019-03" db="EMBL/GenBank/DDBJ databases">
        <title>First draft genome of Liparis tanakae, snailfish: a comprehensive survey of snailfish specific genes.</title>
        <authorList>
            <person name="Kim W."/>
            <person name="Song I."/>
            <person name="Jeong J.-H."/>
            <person name="Kim D."/>
            <person name="Kim S."/>
            <person name="Ryu S."/>
            <person name="Song J.Y."/>
            <person name="Lee S.K."/>
        </authorList>
    </citation>
    <scope>NUCLEOTIDE SEQUENCE [LARGE SCALE GENOMIC DNA]</scope>
    <source>
        <tissue evidence="2">Muscle</tissue>
    </source>
</reference>
<dbReference type="AlphaFoldDB" id="A0A4Z2HKF7"/>
<accession>A0A4Z2HKF7</accession>
<protein>
    <submittedName>
        <fullName evidence="2">Uncharacterized protein</fullName>
    </submittedName>
</protein>
<proteinExistence type="predicted"/>
<dbReference type="Proteomes" id="UP000314294">
    <property type="component" value="Unassembled WGS sequence"/>
</dbReference>
<keyword evidence="3" id="KW-1185">Reference proteome</keyword>
<comment type="caution">
    <text evidence="2">The sequence shown here is derived from an EMBL/GenBank/DDBJ whole genome shotgun (WGS) entry which is preliminary data.</text>
</comment>
<feature type="region of interest" description="Disordered" evidence="1">
    <location>
        <begin position="40"/>
        <end position="61"/>
    </location>
</feature>
<dbReference type="EMBL" id="SRLO01000235">
    <property type="protein sequence ID" value="TNN65433.1"/>
    <property type="molecule type" value="Genomic_DNA"/>
</dbReference>
<gene>
    <name evidence="2" type="ORF">EYF80_024374</name>
</gene>
<organism evidence="2 3">
    <name type="scientific">Liparis tanakae</name>
    <name type="common">Tanaka's snailfish</name>
    <dbReference type="NCBI Taxonomy" id="230148"/>
    <lineage>
        <taxon>Eukaryota</taxon>
        <taxon>Metazoa</taxon>
        <taxon>Chordata</taxon>
        <taxon>Craniata</taxon>
        <taxon>Vertebrata</taxon>
        <taxon>Euteleostomi</taxon>
        <taxon>Actinopterygii</taxon>
        <taxon>Neopterygii</taxon>
        <taxon>Teleostei</taxon>
        <taxon>Neoteleostei</taxon>
        <taxon>Acanthomorphata</taxon>
        <taxon>Eupercaria</taxon>
        <taxon>Perciformes</taxon>
        <taxon>Cottioidei</taxon>
        <taxon>Cottales</taxon>
        <taxon>Liparidae</taxon>
        <taxon>Liparis</taxon>
    </lineage>
</organism>
<sequence length="61" mass="6792">MIHKARAVPFIDISSSTSCSSDFVSIRDFLFAPLRDEYKQNDMPRLNGSLRLPRPAAGSAH</sequence>
<name>A0A4Z2HKF7_9TELE</name>
<evidence type="ECO:0000256" key="1">
    <source>
        <dbReference type="SAM" id="MobiDB-lite"/>
    </source>
</evidence>